<feature type="transmembrane region" description="Helical" evidence="6">
    <location>
        <begin position="316"/>
        <end position="335"/>
    </location>
</feature>
<evidence type="ECO:0000256" key="5">
    <source>
        <dbReference type="SAM" id="MobiDB-lite"/>
    </source>
</evidence>
<gene>
    <name evidence="9" type="ORF">K489DRAFT_379249</name>
</gene>
<keyword evidence="2 6" id="KW-0812">Transmembrane</keyword>
<feature type="transmembrane region" description="Helical" evidence="6">
    <location>
        <begin position="177"/>
        <end position="198"/>
    </location>
</feature>
<feature type="domain" description="Major facilitator superfamily (MFS) profile" evidence="7">
    <location>
        <begin position="84"/>
        <end position="513"/>
    </location>
</feature>
<dbReference type="RefSeq" id="XP_033460308.1">
    <property type="nucleotide sequence ID" value="XM_033604602.1"/>
</dbReference>
<dbReference type="GO" id="GO:0016020">
    <property type="term" value="C:membrane"/>
    <property type="evidence" value="ECO:0007669"/>
    <property type="project" value="UniProtKB-SubCell"/>
</dbReference>
<dbReference type="PANTHER" id="PTHR23502">
    <property type="entry name" value="MAJOR FACILITATOR SUPERFAMILY"/>
    <property type="match status" value="1"/>
</dbReference>
<dbReference type="PANTHER" id="PTHR23502:SF157">
    <property type="entry name" value="MAJOR FACILITATOR SUPERFAMILY (MFS) PROFILE DOMAIN-CONTAINING PROTEIN-RELATED"/>
    <property type="match status" value="1"/>
</dbReference>
<sequence length="547" mass="59650">MAGAKSTSISERSGQNSLSTKNASSLSSDSLIEQPQQTRHSPRDIPSNVIAALHKRGLDIDDTGNACWQPTSRHHPRRWTRARKLYDTSIICFLEFFMTLASNEGIAIAQNQYEELGTSTETAIAAFTTVYFMGQALGSVIFPPIAESYGSRSIYATCGFGFMSCGLILGMVPKLPMVFVCRFFEGLFSAMPAVVAASSLENLWDMRARVWVFQIWTSISVVGLSCGPLVGTVVGISLGWHWVFFISAMVGGTLGVLSLFMRESRPSLQLEIQVNKVARETNYKELGVDVGGTPPTFGRFVQTSLKLPVRLFLTEPLVFTIALMAASVYSFAYLFTEALPVVYSGEFDFTPVQQALVYLALGVGAILTVLPRPYDLHVLAKRDRQGVDVTPEDKLFGFYVAAPVLAVGLWWFAWTVPPLVRVTPWASIPALVLFGYSTVEFDNVLSGYLADTYASFAGSANAPLAFLRAIMSGLFPLCGTQLFSLGPNYVLTALSVLATAYCGIAVWFRIHGRNIRLKSPFAEKTWADARSNSAAGLTAVRPNSESA</sequence>
<feature type="transmembrane region" description="Helical" evidence="6">
    <location>
        <begin position="85"/>
        <end position="102"/>
    </location>
</feature>
<evidence type="ECO:0000259" key="7">
    <source>
        <dbReference type="PROSITE" id="PS50850"/>
    </source>
</evidence>
<feature type="transmembrane region" description="Helical" evidence="6">
    <location>
        <begin position="154"/>
        <end position="171"/>
    </location>
</feature>
<proteinExistence type="predicted"/>
<dbReference type="GeneID" id="54362402"/>
<comment type="subcellular location">
    <subcellularLocation>
        <location evidence="1">Membrane</location>
        <topology evidence="1">Multi-pass membrane protein</topology>
    </subcellularLocation>
</comment>
<evidence type="ECO:0000313" key="8">
    <source>
        <dbReference type="Proteomes" id="UP000504637"/>
    </source>
</evidence>
<dbReference type="SUPFAM" id="SSF103473">
    <property type="entry name" value="MFS general substrate transporter"/>
    <property type="match status" value="1"/>
</dbReference>
<reference evidence="9" key="2">
    <citation type="submission" date="2020-04" db="EMBL/GenBank/DDBJ databases">
        <authorList>
            <consortium name="NCBI Genome Project"/>
        </authorList>
    </citation>
    <scope>NUCLEOTIDE SEQUENCE</scope>
    <source>
        <strain evidence="9">CBS 342.82</strain>
    </source>
</reference>
<feature type="transmembrane region" description="Helical" evidence="6">
    <location>
        <begin position="240"/>
        <end position="260"/>
    </location>
</feature>
<reference evidence="9" key="1">
    <citation type="submission" date="2020-01" db="EMBL/GenBank/DDBJ databases">
        <authorList>
            <consortium name="DOE Joint Genome Institute"/>
            <person name="Haridas S."/>
            <person name="Albert R."/>
            <person name="Binder M."/>
            <person name="Bloem J."/>
            <person name="Labutti K."/>
            <person name="Salamov A."/>
            <person name="Andreopoulos B."/>
            <person name="Baker S.E."/>
            <person name="Barry K."/>
            <person name="Bills G."/>
            <person name="Bluhm B.H."/>
            <person name="Cannon C."/>
            <person name="Castanera R."/>
            <person name="Culley D.E."/>
            <person name="Daum C."/>
            <person name="Ezra D."/>
            <person name="Gonzalez J.B."/>
            <person name="Henrissat B."/>
            <person name="Kuo A."/>
            <person name="Liang C."/>
            <person name="Lipzen A."/>
            <person name="Lutzoni F."/>
            <person name="Magnuson J."/>
            <person name="Mondo S."/>
            <person name="Nolan M."/>
            <person name="Ohm R."/>
            <person name="Pangilinan J."/>
            <person name="Park H.-J."/>
            <person name="Ramirez L."/>
            <person name="Alfaro M."/>
            <person name="Sun H."/>
            <person name="Tritt A."/>
            <person name="Yoshinaga Y."/>
            <person name="Zwiers L.-H."/>
            <person name="Turgeon B.G."/>
            <person name="Goodwin S.B."/>
            <person name="Spatafora J.W."/>
            <person name="Crous P.W."/>
            <person name="Grigoriev I.V."/>
        </authorList>
    </citation>
    <scope>NUCLEOTIDE SEQUENCE</scope>
    <source>
        <strain evidence="9">CBS 342.82</strain>
    </source>
</reference>
<dbReference type="Pfam" id="PF07690">
    <property type="entry name" value="MFS_1"/>
    <property type="match status" value="1"/>
</dbReference>
<feature type="compositionally biased region" description="Low complexity" evidence="5">
    <location>
        <begin position="17"/>
        <end position="31"/>
    </location>
</feature>
<dbReference type="Gene3D" id="1.20.1250.20">
    <property type="entry name" value="MFS general substrate transporter like domains"/>
    <property type="match status" value="1"/>
</dbReference>
<dbReference type="Proteomes" id="UP000504637">
    <property type="component" value="Unplaced"/>
</dbReference>
<evidence type="ECO:0000313" key="9">
    <source>
        <dbReference type="RefSeq" id="XP_033460308.1"/>
    </source>
</evidence>
<dbReference type="PROSITE" id="PS50850">
    <property type="entry name" value="MFS"/>
    <property type="match status" value="1"/>
</dbReference>
<feature type="transmembrane region" description="Helical" evidence="6">
    <location>
        <begin position="210"/>
        <end position="234"/>
    </location>
</feature>
<accession>A0A6J3M8V8</accession>
<dbReference type="InterPro" id="IPR011701">
    <property type="entry name" value="MFS"/>
</dbReference>
<name>A0A6J3M8V8_9PEZI</name>
<feature type="transmembrane region" description="Helical" evidence="6">
    <location>
        <begin position="355"/>
        <end position="374"/>
    </location>
</feature>
<dbReference type="OrthoDB" id="5410178at2759"/>
<dbReference type="AlphaFoldDB" id="A0A6J3M8V8"/>
<reference evidence="9" key="3">
    <citation type="submission" date="2025-08" db="UniProtKB">
        <authorList>
            <consortium name="RefSeq"/>
        </authorList>
    </citation>
    <scope>IDENTIFICATION</scope>
    <source>
        <strain evidence="9">CBS 342.82</strain>
    </source>
</reference>
<keyword evidence="3 6" id="KW-1133">Transmembrane helix</keyword>
<feature type="compositionally biased region" description="Polar residues" evidence="5">
    <location>
        <begin position="1"/>
        <end position="16"/>
    </location>
</feature>
<feature type="region of interest" description="Disordered" evidence="5">
    <location>
        <begin position="1"/>
        <end position="46"/>
    </location>
</feature>
<feature type="transmembrane region" description="Helical" evidence="6">
    <location>
        <begin position="489"/>
        <end position="508"/>
    </location>
</feature>
<keyword evidence="4 6" id="KW-0472">Membrane</keyword>
<dbReference type="InterPro" id="IPR020846">
    <property type="entry name" value="MFS_dom"/>
</dbReference>
<keyword evidence="8" id="KW-1185">Reference proteome</keyword>
<dbReference type="InterPro" id="IPR036259">
    <property type="entry name" value="MFS_trans_sf"/>
</dbReference>
<evidence type="ECO:0000256" key="6">
    <source>
        <dbReference type="SAM" id="Phobius"/>
    </source>
</evidence>
<dbReference type="GO" id="GO:0022857">
    <property type="term" value="F:transmembrane transporter activity"/>
    <property type="evidence" value="ECO:0007669"/>
    <property type="project" value="InterPro"/>
</dbReference>
<protein>
    <submittedName>
        <fullName evidence="9">MFS transporter</fullName>
    </submittedName>
</protein>
<organism evidence="9">
    <name type="scientific">Dissoconium aciculare CBS 342.82</name>
    <dbReference type="NCBI Taxonomy" id="1314786"/>
    <lineage>
        <taxon>Eukaryota</taxon>
        <taxon>Fungi</taxon>
        <taxon>Dikarya</taxon>
        <taxon>Ascomycota</taxon>
        <taxon>Pezizomycotina</taxon>
        <taxon>Dothideomycetes</taxon>
        <taxon>Dothideomycetidae</taxon>
        <taxon>Mycosphaerellales</taxon>
        <taxon>Dissoconiaceae</taxon>
        <taxon>Dissoconium</taxon>
    </lineage>
</organism>
<feature type="transmembrane region" description="Helical" evidence="6">
    <location>
        <begin position="395"/>
        <end position="414"/>
    </location>
</feature>
<evidence type="ECO:0000256" key="3">
    <source>
        <dbReference type="ARBA" id="ARBA00022989"/>
    </source>
</evidence>
<evidence type="ECO:0000256" key="2">
    <source>
        <dbReference type="ARBA" id="ARBA00022692"/>
    </source>
</evidence>
<evidence type="ECO:0000256" key="1">
    <source>
        <dbReference type="ARBA" id="ARBA00004141"/>
    </source>
</evidence>
<evidence type="ECO:0000256" key="4">
    <source>
        <dbReference type="ARBA" id="ARBA00023136"/>
    </source>
</evidence>
<feature type="transmembrane region" description="Helical" evidence="6">
    <location>
        <begin position="122"/>
        <end position="142"/>
    </location>
</feature>